<dbReference type="AlphaFoldDB" id="A0A8H3YEK9"/>
<dbReference type="InterPro" id="IPR036020">
    <property type="entry name" value="WW_dom_sf"/>
</dbReference>
<feature type="compositionally biased region" description="Basic residues" evidence="1">
    <location>
        <begin position="303"/>
        <end position="319"/>
    </location>
</feature>
<feature type="compositionally biased region" description="Low complexity" evidence="1">
    <location>
        <begin position="153"/>
        <end position="162"/>
    </location>
</feature>
<dbReference type="Gene3D" id="2.20.70.10">
    <property type="match status" value="1"/>
</dbReference>
<evidence type="ECO:0000259" key="2">
    <source>
        <dbReference type="PROSITE" id="PS50020"/>
    </source>
</evidence>
<dbReference type="SMART" id="SM00456">
    <property type="entry name" value="WW"/>
    <property type="match status" value="1"/>
</dbReference>
<feature type="compositionally biased region" description="Acidic residues" evidence="1">
    <location>
        <begin position="70"/>
        <end position="83"/>
    </location>
</feature>
<accession>A0A8H3YEK9</accession>
<keyword evidence="4" id="KW-1185">Reference proteome</keyword>
<dbReference type="Proteomes" id="UP000620104">
    <property type="component" value="Unassembled WGS sequence"/>
</dbReference>
<comment type="caution">
    <text evidence="3">The sequence shown here is derived from an EMBL/GenBank/DDBJ whole genome shotgun (WGS) entry which is preliminary data.</text>
</comment>
<feature type="compositionally biased region" description="Basic and acidic residues" evidence="1">
    <location>
        <begin position="57"/>
        <end position="69"/>
    </location>
</feature>
<dbReference type="EMBL" id="BLZA01000019">
    <property type="protein sequence ID" value="GHJ86589.1"/>
    <property type="molecule type" value="Genomic_DNA"/>
</dbReference>
<feature type="region of interest" description="Disordered" evidence="1">
    <location>
        <begin position="148"/>
        <end position="219"/>
    </location>
</feature>
<sequence>MVSPAQHFQPPLPDEPEPEPEPGTGTGTERVAVAGVKRPAAAVVSDEDEDATTTRTRRGDKGKARRTEEVGDDDDDDDDEEWDPAATSGKEVQGRRVEEKDTSAPVPVPVTTTTTGTTDTGGWQAVWAPAQNAYYFWNAQTGAVQWENPLVPPTADSTTTTAPPLPDEPAPSANAWDASAPTPAPGSTLAESLPPIDPGLAHLLPASQRPGGSGTPTAAAAADAHLYQTAQFNARTGRFTANDYAFTVDHLAEANRARRQEEAFFDVAAWEREKEREVQQRREAEARGDAPRKLTKKDMDRFRAKKQERKMRNHAWLKG</sequence>
<name>A0A8H3YEK9_9TREE</name>
<feature type="region of interest" description="Disordered" evidence="1">
    <location>
        <begin position="279"/>
        <end position="319"/>
    </location>
</feature>
<proteinExistence type="predicted"/>
<feature type="domain" description="WW" evidence="2">
    <location>
        <begin position="117"/>
        <end position="151"/>
    </location>
</feature>
<feature type="compositionally biased region" description="Basic and acidic residues" evidence="1">
    <location>
        <begin position="279"/>
        <end position="302"/>
    </location>
</feature>
<gene>
    <name evidence="3" type="ORF">NliqN6_2991</name>
</gene>
<dbReference type="PROSITE" id="PS50020">
    <property type="entry name" value="WW_DOMAIN_2"/>
    <property type="match status" value="1"/>
</dbReference>
<evidence type="ECO:0000313" key="4">
    <source>
        <dbReference type="Proteomes" id="UP000620104"/>
    </source>
</evidence>
<evidence type="ECO:0000313" key="3">
    <source>
        <dbReference type="EMBL" id="GHJ86589.1"/>
    </source>
</evidence>
<feature type="compositionally biased region" description="Basic and acidic residues" evidence="1">
    <location>
        <begin position="92"/>
        <end position="102"/>
    </location>
</feature>
<dbReference type="Pfam" id="PF00397">
    <property type="entry name" value="WW"/>
    <property type="match status" value="1"/>
</dbReference>
<organism evidence="3 4">
    <name type="scientific">Naganishia liquefaciens</name>
    <dbReference type="NCBI Taxonomy" id="104408"/>
    <lineage>
        <taxon>Eukaryota</taxon>
        <taxon>Fungi</taxon>
        <taxon>Dikarya</taxon>
        <taxon>Basidiomycota</taxon>
        <taxon>Agaricomycotina</taxon>
        <taxon>Tremellomycetes</taxon>
        <taxon>Filobasidiales</taxon>
        <taxon>Filobasidiaceae</taxon>
        <taxon>Naganishia</taxon>
    </lineage>
</organism>
<dbReference type="SUPFAM" id="SSF51045">
    <property type="entry name" value="WW domain"/>
    <property type="match status" value="1"/>
</dbReference>
<feature type="region of interest" description="Disordered" evidence="1">
    <location>
        <begin position="1"/>
        <end position="122"/>
    </location>
</feature>
<evidence type="ECO:0000256" key="1">
    <source>
        <dbReference type="SAM" id="MobiDB-lite"/>
    </source>
</evidence>
<protein>
    <recommendedName>
        <fullName evidence="2">WW domain-containing protein</fullName>
    </recommendedName>
</protein>
<dbReference type="OrthoDB" id="2444812at2759"/>
<dbReference type="InterPro" id="IPR001202">
    <property type="entry name" value="WW_dom"/>
</dbReference>
<feature type="compositionally biased region" description="Low complexity" evidence="1">
    <location>
        <begin position="109"/>
        <end position="122"/>
    </location>
</feature>
<reference evidence="3" key="1">
    <citation type="submission" date="2020-07" db="EMBL/GenBank/DDBJ databases">
        <title>Draft Genome Sequence of a Deep-Sea Yeast, Naganishia (Cryptococcus) liquefaciens strain N6.</title>
        <authorList>
            <person name="Han Y.W."/>
            <person name="Kajitani R."/>
            <person name="Morimoto H."/>
            <person name="Parhat M."/>
            <person name="Tsubouchi H."/>
            <person name="Bakenova O."/>
            <person name="Ogata M."/>
            <person name="Argunhan B."/>
            <person name="Aoki R."/>
            <person name="Kajiwara S."/>
            <person name="Itoh T."/>
            <person name="Iwasaki H."/>
        </authorList>
    </citation>
    <scope>NUCLEOTIDE SEQUENCE</scope>
    <source>
        <strain evidence="3">N6</strain>
    </source>
</reference>